<evidence type="ECO:0000259" key="9">
    <source>
        <dbReference type="PROSITE" id="PS50109"/>
    </source>
</evidence>
<reference evidence="10 11" key="1">
    <citation type="submission" date="2021-01" db="EMBL/GenBank/DDBJ databases">
        <title>Genome sequencing of Joostella atrarenae M1-2 (= KCTC 23194).</title>
        <authorList>
            <person name="Zakaria M.R."/>
            <person name="Lam M.Q."/>
            <person name="Chong C.S."/>
        </authorList>
    </citation>
    <scope>NUCLEOTIDE SEQUENCE [LARGE SCALE GENOMIC DNA]</scope>
    <source>
        <strain evidence="10 11">M1-2</strain>
    </source>
</reference>
<dbReference type="InterPro" id="IPR029016">
    <property type="entry name" value="GAF-like_dom_sf"/>
</dbReference>
<protein>
    <recommendedName>
        <fullName evidence="2">histidine kinase</fullName>
        <ecNumber evidence="2">2.7.13.3</ecNumber>
    </recommendedName>
</protein>
<evidence type="ECO:0000256" key="7">
    <source>
        <dbReference type="ARBA" id="ARBA00022840"/>
    </source>
</evidence>
<dbReference type="SUPFAM" id="SSF55874">
    <property type="entry name" value="ATPase domain of HSP90 chaperone/DNA topoisomerase II/histidine kinase"/>
    <property type="match status" value="1"/>
</dbReference>
<feature type="domain" description="Histidine kinase" evidence="9">
    <location>
        <begin position="184"/>
        <end position="397"/>
    </location>
</feature>
<gene>
    <name evidence="10" type="ORF">JM658_12765</name>
</gene>
<evidence type="ECO:0000256" key="8">
    <source>
        <dbReference type="ARBA" id="ARBA00023012"/>
    </source>
</evidence>
<dbReference type="Gene3D" id="3.30.450.40">
    <property type="match status" value="1"/>
</dbReference>
<dbReference type="SUPFAM" id="SSF47384">
    <property type="entry name" value="Homodimeric domain of signal transducing histidine kinase"/>
    <property type="match status" value="1"/>
</dbReference>
<dbReference type="InterPro" id="IPR050351">
    <property type="entry name" value="BphY/WalK/GraS-like"/>
</dbReference>
<keyword evidence="3" id="KW-0597">Phosphoprotein</keyword>
<dbReference type="Pfam" id="PF02518">
    <property type="entry name" value="HATPase_c"/>
    <property type="match status" value="1"/>
</dbReference>
<dbReference type="InterPro" id="IPR003594">
    <property type="entry name" value="HATPase_dom"/>
</dbReference>
<evidence type="ECO:0000313" key="10">
    <source>
        <dbReference type="EMBL" id="MCF8715700.1"/>
    </source>
</evidence>
<dbReference type="Pfam" id="PF00512">
    <property type="entry name" value="HisKA"/>
    <property type="match status" value="1"/>
</dbReference>
<comment type="catalytic activity">
    <reaction evidence="1">
        <text>ATP + protein L-histidine = ADP + protein N-phospho-L-histidine.</text>
        <dbReference type="EC" id="2.7.13.3"/>
    </reaction>
</comment>
<dbReference type="EC" id="2.7.13.3" evidence="2"/>
<keyword evidence="6 10" id="KW-0418">Kinase</keyword>
<dbReference type="PANTHER" id="PTHR42878">
    <property type="entry name" value="TWO-COMPONENT HISTIDINE KINASE"/>
    <property type="match status" value="1"/>
</dbReference>
<dbReference type="PANTHER" id="PTHR42878:SF7">
    <property type="entry name" value="SENSOR HISTIDINE KINASE GLRK"/>
    <property type="match status" value="1"/>
</dbReference>
<evidence type="ECO:0000256" key="3">
    <source>
        <dbReference type="ARBA" id="ARBA00022553"/>
    </source>
</evidence>
<keyword evidence="4" id="KW-0808">Transferase</keyword>
<evidence type="ECO:0000256" key="4">
    <source>
        <dbReference type="ARBA" id="ARBA00022679"/>
    </source>
</evidence>
<keyword evidence="7" id="KW-0067">ATP-binding</keyword>
<sequence length="401" mass="45191">MYQELDIDIQMDVDSIQEIKIVPSILNVICKTTGMGFAAISRVTDKNWVACSSIDKINFKLKSGDQLELNNTICNEIREHGEKVIIEDANEDLYYSSHPSPSLYGYKSYIAVPIYRKNKDFFGTLLALDAKPTKLKSPEVLEMFKMYADLLSLHLEMADELRSVKLALREEQKIAELRETFIAVLGHDLRNPVGTTRLSADIILKQDLPKPILRQVEIIKASSYRMQELITNLLDFAKGHLGDGIKLKLDRNRKKLTTELKQVIAEARGLDPSREIISSFKLDESVLCDPHRLAQLLSNLLGNALKHGCREEPINVSVGIVDRNFEIAVSNGGEKISNLKINNLFKPYYKEQNPKNETGLGLGLYIVSEISKAHNGEVSVKSNDDKTTFTFKMPLVGRQID</sequence>
<dbReference type="InterPro" id="IPR036097">
    <property type="entry name" value="HisK_dim/P_sf"/>
</dbReference>
<organism evidence="10 11">
    <name type="scientific">Joostella atrarenae</name>
    <dbReference type="NCBI Taxonomy" id="679257"/>
    <lineage>
        <taxon>Bacteria</taxon>
        <taxon>Pseudomonadati</taxon>
        <taxon>Bacteroidota</taxon>
        <taxon>Flavobacteriia</taxon>
        <taxon>Flavobacteriales</taxon>
        <taxon>Flavobacteriaceae</taxon>
        <taxon>Joostella</taxon>
    </lineage>
</organism>
<dbReference type="InterPro" id="IPR005467">
    <property type="entry name" value="His_kinase_dom"/>
</dbReference>
<dbReference type="RefSeq" id="WP_236959666.1">
    <property type="nucleotide sequence ID" value="NZ_JAETXX010000009.1"/>
</dbReference>
<evidence type="ECO:0000256" key="6">
    <source>
        <dbReference type="ARBA" id="ARBA00022777"/>
    </source>
</evidence>
<dbReference type="InterPro" id="IPR004358">
    <property type="entry name" value="Sig_transdc_His_kin-like_C"/>
</dbReference>
<dbReference type="SMART" id="SM00065">
    <property type="entry name" value="GAF"/>
    <property type="match status" value="1"/>
</dbReference>
<keyword evidence="5" id="KW-0547">Nucleotide-binding</keyword>
<dbReference type="SMART" id="SM00387">
    <property type="entry name" value="HATPase_c"/>
    <property type="match status" value="1"/>
</dbReference>
<dbReference type="Gene3D" id="1.10.287.130">
    <property type="match status" value="1"/>
</dbReference>
<keyword evidence="11" id="KW-1185">Reference proteome</keyword>
<evidence type="ECO:0000256" key="2">
    <source>
        <dbReference type="ARBA" id="ARBA00012438"/>
    </source>
</evidence>
<dbReference type="InterPro" id="IPR003661">
    <property type="entry name" value="HisK_dim/P_dom"/>
</dbReference>
<comment type="caution">
    <text evidence="10">The sequence shown here is derived from an EMBL/GenBank/DDBJ whole genome shotgun (WGS) entry which is preliminary data.</text>
</comment>
<dbReference type="SMART" id="SM00388">
    <property type="entry name" value="HisKA"/>
    <property type="match status" value="1"/>
</dbReference>
<dbReference type="GO" id="GO:0016301">
    <property type="term" value="F:kinase activity"/>
    <property type="evidence" value="ECO:0007669"/>
    <property type="project" value="UniProtKB-KW"/>
</dbReference>
<accession>A0ABS9J5L1</accession>
<dbReference type="PRINTS" id="PR00344">
    <property type="entry name" value="BCTRLSENSOR"/>
</dbReference>
<dbReference type="InterPro" id="IPR003018">
    <property type="entry name" value="GAF"/>
</dbReference>
<evidence type="ECO:0000256" key="1">
    <source>
        <dbReference type="ARBA" id="ARBA00000085"/>
    </source>
</evidence>
<proteinExistence type="predicted"/>
<dbReference type="Gene3D" id="3.30.565.10">
    <property type="entry name" value="Histidine kinase-like ATPase, C-terminal domain"/>
    <property type="match status" value="1"/>
</dbReference>
<dbReference type="EMBL" id="JAETXX010000009">
    <property type="protein sequence ID" value="MCF8715700.1"/>
    <property type="molecule type" value="Genomic_DNA"/>
</dbReference>
<dbReference type="SUPFAM" id="SSF55781">
    <property type="entry name" value="GAF domain-like"/>
    <property type="match status" value="1"/>
</dbReference>
<name>A0ABS9J5L1_9FLAO</name>
<dbReference type="InterPro" id="IPR036890">
    <property type="entry name" value="HATPase_C_sf"/>
</dbReference>
<dbReference type="CDD" id="cd00082">
    <property type="entry name" value="HisKA"/>
    <property type="match status" value="1"/>
</dbReference>
<dbReference type="Pfam" id="PF01590">
    <property type="entry name" value="GAF"/>
    <property type="match status" value="1"/>
</dbReference>
<keyword evidence="8" id="KW-0902">Two-component regulatory system</keyword>
<evidence type="ECO:0000256" key="5">
    <source>
        <dbReference type="ARBA" id="ARBA00022741"/>
    </source>
</evidence>
<evidence type="ECO:0000313" key="11">
    <source>
        <dbReference type="Proteomes" id="UP000829517"/>
    </source>
</evidence>
<dbReference type="Proteomes" id="UP000829517">
    <property type="component" value="Unassembled WGS sequence"/>
</dbReference>
<dbReference type="PROSITE" id="PS50109">
    <property type="entry name" value="HIS_KIN"/>
    <property type="match status" value="1"/>
</dbReference>